<evidence type="ECO:0000313" key="5">
    <source>
        <dbReference type="Proteomes" id="UP001209878"/>
    </source>
</evidence>
<feature type="compositionally biased region" description="Basic and acidic residues" evidence="2">
    <location>
        <begin position="314"/>
        <end position="323"/>
    </location>
</feature>
<keyword evidence="1" id="KW-0853">WD repeat</keyword>
<dbReference type="Gene3D" id="1.20.1280.50">
    <property type="match status" value="1"/>
</dbReference>
<feature type="domain" description="F-box" evidence="3">
    <location>
        <begin position="14"/>
        <end position="60"/>
    </location>
</feature>
<sequence>MPNLLANRQDDCSCCPWQYLPDNLLLHIFSNLTPQCLLTSSQTCLHWHQVALDEFLWKAIFSRWWKVEPRVLHLAPGKTSWLSEFKRLYYHTPLIECEVLRQHRDQVLHVSFSHDGKLFSTCSKDGYVKVWNVNHPTSLQYYADMREFTWKYTQFSQFNRSDTLLLVSGVHFGAHSTSGEIAVFNLVDGFELQCRVLNKPYDIFGTWYNENYLLSGNLHWLGSLTSCSVLWLNKAYQALESEQESVVMRLFKFHNVNASSMRTIMIANCHDTLPPPESDTDADSHAHRTCGSCQQASGDASHLKDTCGCSTEHAEHQSPRHSDVSPNRRLVDNSSGADKTQSTQEHHDTDWGLDSDNTCRRTGGEHSSSQSLGECGDSLVGCDCDCNHAHHKCHDCGDDEDPGSRGAEFMESSTTDTNKSNQSTPKVESGDKYLIFTTGLKTYTPHQIGVKRIRSLEAERKMNMPRSSVSELPNPPVAPPFHLMPDIAENQGGLNQDEPFDSVDHLIELHGHIIGMCLTPDHRYLYVNCRAWPQGYHIDNPLSPPPIAQEIDIHVIDLWCMCKVDTILHAHKAYTPNDECFFIFLDASHEYVASGAEDKFGYMWDRHYGVFLAKFQHADVVNSVAFNPQDPEMVVTVSDDHSIKIWRSRHQMAQLKSEVEITNVEKTQSTIFDDLDDL</sequence>
<dbReference type="InterPro" id="IPR036047">
    <property type="entry name" value="F-box-like_dom_sf"/>
</dbReference>
<dbReference type="SMART" id="SM00320">
    <property type="entry name" value="WD40"/>
    <property type="match status" value="3"/>
</dbReference>
<evidence type="ECO:0000256" key="2">
    <source>
        <dbReference type="SAM" id="MobiDB-lite"/>
    </source>
</evidence>
<dbReference type="InterPro" id="IPR036322">
    <property type="entry name" value="WD40_repeat_dom_sf"/>
</dbReference>
<reference evidence="4" key="1">
    <citation type="journal article" date="2023" name="Mol. Biol. Evol.">
        <title>Third-Generation Sequencing Reveals the Adaptive Role of the Epigenome in Three Deep-Sea Polychaetes.</title>
        <authorList>
            <person name="Perez M."/>
            <person name="Aroh O."/>
            <person name="Sun Y."/>
            <person name="Lan Y."/>
            <person name="Juniper S.K."/>
            <person name="Young C.R."/>
            <person name="Angers B."/>
            <person name="Qian P.Y."/>
        </authorList>
    </citation>
    <scope>NUCLEOTIDE SEQUENCE</scope>
    <source>
        <strain evidence="4">R07B-5</strain>
    </source>
</reference>
<feature type="compositionally biased region" description="Polar residues" evidence="2">
    <location>
        <begin position="411"/>
        <end position="426"/>
    </location>
</feature>
<organism evidence="4 5">
    <name type="scientific">Ridgeia piscesae</name>
    <name type="common">Tubeworm</name>
    <dbReference type="NCBI Taxonomy" id="27915"/>
    <lineage>
        <taxon>Eukaryota</taxon>
        <taxon>Metazoa</taxon>
        <taxon>Spiralia</taxon>
        <taxon>Lophotrochozoa</taxon>
        <taxon>Annelida</taxon>
        <taxon>Polychaeta</taxon>
        <taxon>Sedentaria</taxon>
        <taxon>Canalipalpata</taxon>
        <taxon>Sabellida</taxon>
        <taxon>Siboglinidae</taxon>
        <taxon>Ridgeia</taxon>
    </lineage>
</organism>
<feature type="region of interest" description="Disordered" evidence="2">
    <location>
        <begin position="395"/>
        <end position="427"/>
    </location>
</feature>
<feature type="compositionally biased region" description="Polar residues" evidence="2">
    <location>
        <begin position="332"/>
        <end position="343"/>
    </location>
</feature>
<accession>A0AAD9NYB5</accession>
<dbReference type="Pfam" id="PF00400">
    <property type="entry name" value="WD40"/>
    <property type="match status" value="2"/>
</dbReference>
<dbReference type="GO" id="GO:0019005">
    <property type="term" value="C:SCF ubiquitin ligase complex"/>
    <property type="evidence" value="ECO:0007669"/>
    <property type="project" value="InterPro"/>
</dbReference>
<feature type="repeat" description="WD" evidence="1">
    <location>
        <begin position="100"/>
        <end position="141"/>
    </location>
</feature>
<dbReference type="GO" id="GO:0080008">
    <property type="term" value="C:Cul4-RING E3 ubiquitin ligase complex"/>
    <property type="evidence" value="ECO:0007669"/>
    <property type="project" value="InterPro"/>
</dbReference>
<feature type="repeat" description="WD" evidence="1">
    <location>
        <begin position="614"/>
        <end position="646"/>
    </location>
</feature>
<dbReference type="Pfam" id="PF12937">
    <property type="entry name" value="F-box-like"/>
    <property type="match status" value="1"/>
</dbReference>
<evidence type="ECO:0000313" key="4">
    <source>
        <dbReference type="EMBL" id="KAK2184693.1"/>
    </source>
</evidence>
<dbReference type="SUPFAM" id="SSF50978">
    <property type="entry name" value="WD40 repeat-like"/>
    <property type="match status" value="1"/>
</dbReference>
<gene>
    <name evidence="4" type="ORF">NP493_256g01036</name>
</gene>
<dbReference type="AlphaFoldDB" id="A0AAD9NYB5"/>
<name>A0AAD9NYB5_RIDPI</name>
<dbReference type="Gene3D" id="2.130.10.10">
    <property type="entry name" value="YVTN repeat-like/Quinoprotein amine dehydrogenase"/>
    <property type="match status" value="2"/>
</dbReference>
<dbReference type="PANTHER" id="PTHR20995:SF17">
    <property type="entry name" value="F-BOX_WD REPEAT-CONTAINING PROTEIN 5"/>
    <property type="match status" value="1"/>
</dbReference>
<dbReference type="PANTHER" id="PTHR20995">
    <property type="entry name" value="F-BOX/WD REPEAT-CONTAINING PROTEIN 5"/>
    <property type="match status" value="1"/>
</dbReference>
<dbReference type="InterPro" id="IPR015943">
    <property type="entry name" value="WD40/YVTN_repeat-like_dom_sf"/>
</dbReference>
<dbReference type="PROSITE" id="PS50181">
    <property type="entry name" value="FBOX"/>
    <property type="match status" value="1"/>
</dbReference>
<dbReference type="PROSITE" id="PS50294">
    <property type="entry name" value="WD_REPEATS_REGION"/>
    <property type="match status" value="2"/>
</dbReference>
<dbReference type="SUPFAM" id="SSF81383">
    <property type="entry name" value="F-box domain"/>
    <property type="match status" value="1"/>
</dbReference>
<evidence type="ECO:0000259" key="3">
    <source>
        <dbReference type="PROSITE" id="PS50181"/>
    </source>
</evidence>
<dbReference type="InterPro" id="IPR042508">
    <property type="entry name" value="FBXW5"/>
</dbReference>
<dbReference type="EMBL" id="JAODUO010000256">
    <property type="protein sequence ID" value="KAK2184693.1"/>
    <property type="molecule type" value="Genomic_DNA"/>
</dbReference>
<dbReference type="SMART" id="SM00256">
    <property type="entry name" value="FBOX"/>
    <property type="match status" value="1"/>
</dbReference>
<protein>
    <recommendedName>
        <fullName evidence="3">F-box domain-containing protein</fullName>
    </recommendedName>
</protein>
<evidence type="ECO:0000256" key="1">
    <source>
        <dbReference type="PROSITE-ProRule" id="PRU00221"/>
    </source>
</evidence>
<keyword evidence="5" id="KW-1185">Reference proteome</keyword>
<dbReference type="Proteomes" id="UP001209878">
    <property type="component" value="Unassembled WGS sequence"/>
</dbReference>
<comment type="caution">
    <text evidence="4">The sequence shown here is derived from an EMBL/GenBank/DDBJ whole genome shotgun (WGS) entry which is preliminary data.</text>
</comment>
<dbReference type="PROSITE" id="PS50082">
    <property type="entry name" value="WD_REPEATS_2"/>
    <property type="match status" value="2"/>
</dbReference>
<proteinExistence type="predicted"/>
<dbReference type="InterPro" id="IPR001810">
    <property type="entry name" value="F-box_dom"/>
</dbReference>
<dbReference type="InterPro" id="IPR001680">
    <property type="entry name" value="WD40_rpt"/>
</dbReference>
<dbReference type="GO" id="GO:0016567">
    <property type="term" value="P:protein ubiquitination"/>
    <property type="evidence" value="ECO:0007669"/>
    <property type="project" value="InterPro"/>
</dbReference>
<feature type="region of interest" description="Disordered" evidence="2">
    <location>
        <begin position="314"/>
        <end position="354"/>
    </location>
</feature>